<protein>
    <recommendedName>
        <fullName evidence="6">Cell cycle protein GpsB</fullName>
    </recommendedName>
    <alternativeName>
        <fullName evidence="6">Guiding PBP1-shuttling protein</fullName>
    </alternativeName>
</protein>
<keyword evidence="2 6" id="KW-0132">Cell division</keyword>
<organism evidence="8 9">
    <name type="scientific">Lentibacillus kimchii</name>
    <dbReference type="NCBI Taxonomy" id="1542911"/>
    <lineage>
        <taxon>Bacteria</taxon>
        <taxon>Bacillati</taxon>
        <taxon>Bacillota</taxon>
        <taxon>Bacilli</taxon>
        <taxon>Bacillales</taxon>
        <taxon>Bacillaceae</taxon>
        <taxon>Lentibacillus</taxon>
    </lineage>
</organism>
<feature type="compositionally biased region" description="Polar residues" evidence="7">
    <location>
        <begin position="67"/>
        <end position="76"/>
    </location>
</feature>
<dbReference type="NCBIfam" id="NF010725">
    <property type="entry name" value="PRK14127.1"/>
    <property type="match status" value="1"/>
</dbReference>
<keyword evidence="3 6" id="KW-0133">Cell shape</keyword>
<keyword evidence="9" id="KW-1185">Reference proteome</keyword>
<keyword evidence="4 6" id="KW-0175">Coiled coil</keyword>
<dbReference type="Pfam" id="PF05103">
    <property type="entry name" value="DivIVA"/>
    <property type="match status" value="1"/>
</dbReference>
<reference evidence="9" key="1">
    <citation type="journal article" date="2019" name="Int. J. Syst. Evol. Microbiol.">
        <title>The Global Catalogue of Microorganisms (GCM) 10K type strain sequencing project: providing services to taxonomists for standard genome sequencing and annotation.</title>
        <authorList>
            <consortium name="The Broad Institute Genomics Platform"/>
            <consortium name="The Broad Institute Genome Sequencing Center for Infectious Disease"/>
            <person name="Wu L."/>
            <person name="Ma J."/>
        </authorList>
    </citation>
    <scope>NUCLEOTIDE SEQUENCE [LARGE SCALE GENOMIC DNA]</scope>
    <source>
        <strain evidence="9">JCM 30234</strain>
    </source>
</reference>
<dbReference type="Proteomes" id="UP001596620">
    <property type="component" value="Unassembled WGS sequence"/>
</dbReference>
<dbReference type="PANTHER" id="PTHR35794:SF1">
    <property type="entry name" value="CELL CYCLE PROTEIN GPSB"/>
    <property type="match status" value="1"/>
</dbReference>
<dbReference type="InterPro" id="IPR019933">
    <property type="entry name" value="DivIVA_domain"/>
</dbReference>
<dbReference type="InterPro" id="IPR007793">
    <property type="entry name" value="DivIVA_fam"/>
</dbReference>
<evidence type="ECO:0000313" key="9">
    <source>
        <dbReference type="Proteomes" id="UP001596620"/>
    </source>
</evidence>
<name>A0ABW2V0C6_9BACI</name>
<keyword evidence="5 6" id="KW-0131">Cell cycle</keyword>
<evidence type="ECO:0000256" key="4">
    <source>
        <dbReference type="ARBA" id="ARBA00023054"/>
    </source>
</evidence>
<feature type="region of interest" description="Disordered" evidence="7">
    <location>
        <begin position="55"/>
        <end position="79"/>
    </location>
</feature>
<comment type="function">
    <text evidence="6">Divisome component that associates with the complex late in its assembly, after the Z-ring is formed, and is dependent on DivIC and PBP2B for its recruitment to the divisome. Together with EzrA, is a key component of the system that regulates PBP1 localization during cell cycle progression. Its main role could be the removal of PBP1 from the cell pole after pole maturation is completed. Also contributes to the recruitment of PBP1 to the division complex. Not essential for septum formation.</text>
</comment>
<dbReference type="Gene3D" id="6.10.250.660">
    <property type="match status" value="1"/>
</dbReference>
<dbReference type="GO" id="GO:0051301">
    <property type="term" value="P:cell division"/>
    <property type="evidence" value="ECO:0007669"/>
    <property type="project" value="UniProtKB-KW"/>
</dbReference>
<comment type="subcellular location">
    <subcellularLocation>
        <location evidence="6">Cytoplasm</location>
    </subcellularLocation>
    <text evidence="6">Shuttles between the lateral wall and the division site in a cell cycle-dependent manner.</text>
</comment>
<dbReference type="NCBIfam" id="TIGR03544">
    <property type="entry name" value="DivI1A_domain"/>
    <property type="match status" value="1"/>
</dbReference>
<comment type="caution">
    <text evidence="8">The sequence shown here is derived from an EMBL/GenBank/DDBJ whole genome shotgun (WGS) entry which is preliminary data.</text>
</comment>
<feature type="compositionally biased region" description="Basic and acidic residues" evidence="7">
    <location>
        <begin position="55"/>
        <end position="66"/>
    </location>
</feature>
<comment type="similarity">
    <text evidence="6">Belongs to the GpsB family.</text>
</comment>
<evidence type="ECO:0000256" key="7">
    <source>
        <dbReference type="SAM" id="MobiDB-lite"/>
    </source>
</evidence>
<proteinExistence type="inferred from homology"/>
<comment type="subunit">
    <text evidence="6">Forms polymers through the coiled coil domains. Interacts with PBP1, MreC and EzrA.</text>
</comment>
<dbReference type="RefSeq" id="WP_382361462.1">
    <property type="nucleotide sequence ID" value="NZ_JBHTGR010000057.1"/>
</dbReference>
<gene>
    <name evidence="6 8" type="primary">gpsB</name>
    <name evidence="8" type="ORF">ACFQU8_13745</name>
</gene>
<dbReference type="PANTHER" id="PTHR35794">
    <property type="entry name" value="CELL DIVISION PROTEIN DIVIVA"/>
    <property type="match status" value="1"/>
</dbReference>
<keyword evidence="1 6" id="KW-0963">Cytoplasm</keyword>
<dbReference type="EMBL" id="JBHTGR010000057">
    <property type="protein sequence ID" value="MFC7748250.1"/>
    <property type="molecule type" value="Genomic_DNA"/>
</dbReference>
<dbReference type="PIRSF" id="PIRSF029938">
    <property type="entry name" value="UCP029938"/>
    <property type="match status" value="1"/>
</dbReference>
<dbReference type="InterPro" id="IPR011229">
    <property type="entry name" value="Cell_cycle_GpsB"/>
</dbReference>
<evidence type="ECO:0000256" key="2">
    <source>
        <dbReference type="ARBA" id="ARBA00022618"/>
    </source>
</evidence>
<evidence type="ECO:0000256" key="3">
    <source>
        <dbReference type="ARBA" id="ARBA00022960"/>
    </source>
</evidence>
<evidence type="ECO:0000313" key="8">
    <source>
        <dbReference type="EMBL" id="MFC7748250.1"/>
    </source>
</evidence>
<dbReference type="HAMAP" id="MF_02011">
    <property type="entry name" value="GpsB"/>
    <property type="match status" value="1"/>
</dbReference>
<evidence type="ECO:0000256" key="5">
    <source>
        <dbReference type="ARBA" id="ARBA00023306"/>
    </source>
</evidence>
<sequence length="101" mass="11770">MSANQIQLTGKDILEKEFKTGMRGYNQEEVDEFLDTVIQDYETFQQEIDRLQQENERLKKQPDQAKSRTSAPNHQVNYDILKRVSNLEKAVFGKKSTDSES</sequence>
<evidence type="ECO:0000256" key="6">
    <source>
        <dbReference type="HAMAP-Rule" id="MF_02011"/>
    </source>
</evidence>
<accession>A0ABW2V0C6</accession>
<evidence type="ECO:0000256" key="1">
    <source>
        <dbReference type="ARBA" id="ARBA00022490"/>
    </source>
</evidence>